<dbReference type="AlphaFoldDB" id="A0A161K3X7"/>
<gene>
    <name evidence="3" type="ORF">CFX0092_B0613</name>
</gene>
<keyword evidence="4" id="KW-1185">Reference proteome</keyword>
<reference evidence="3" key="1">
    <citation type="submission" date="2016-01" db="EMBL/GenBank/DDBJ databases">
        <authorList>
            <person name="Mcilroy J.S."/>
            <person name="Karst M S."/>
            <person name="Albertsen M."/>
        </authorList>
    </citation>
    <scope>NUCLEOTIDE SEQUENCE</scope>
    <source>
        <strain evidence="3">Cfx-K</strain>
    </source>
</reference>
<accession>A0A161K3X7</accession>
<feature type="chain" id="PRO_5007823683" evidence="2">
    <location>
        <begin position="28"/>
        <end position="300"/>
    </location>
</feature>
<protein>
    <submittedName>
        <fullName evidence="3">Uncharacterized protein</fullName>
    </submittedName>
</protein>
<evidence type="ECO:0000313" key="4">
    <source>
        <dbReference type="Proteomes" id="UP000215027"/>
    </source>
</evidence>
<keyword evidence="2" id="KW-0732">Signal</keyword>
<dbReference type="Proteomes" id="UP000215027">
    <property type="component" value="Chromosome II"/>
</dbReference>
<name>A0A161K3X7_9CHLR</name>
<evidence type="ECO:0000313" key="3">
    <source>
        <dbReference type="EMBL" id="CUS06147.1"/>
    </source>
</evidence>
<feature type="signal peptide" evidence="2">
    <location>
        <begin position="1"/>
        <end position="27"/>
    </location>
</feature>
<dbReference type="EMBL" id="LN890656">
    <property type="protein sequence ID" value="CUS06147.1"/>
    <property type="molecule type" value="Genomic_DNA"/>
</dbReference>
<sequence>MRKMFSLAALLGLCAAALVLGRLTRIAADETDAHADLPAVFRPENTPTPSATPTLPPTATPQPTATDGPPPTPPHTATPAPSPTPGFGPNLLVNGSFEDGWTDLPPVDGSLINQAPHGWELTWLEKGQEVWDLRTIHPDDPQVGIVSGVAEMIHKLNHQLPPHEQLGGPNALILEGGAVYKMFHRGAAFGSQLYQAVSLPAGTYRLTVPVQLHWHENLDPNDPTWDTFTAESGVWVVNGATRLGGWATARDMGDRRWFYHVVEFTLPAPTEVGVLIRVKSIYRSPKDFFVDAVWLEKIGG</sequence>
<organism evidence="3 4">
    <name type="scientific">Candidatus Promineifilum breve</name>
    <dbReference type="NCBI Taxonomy" id="1806508"/>
    <lineage>
        <taxon>Bacteria</taxon>
        <taxon>Bacillati</taxon>
        <taxon>Chloroflexota</taxon>
        <taxon>Ardenticatenia</taxon>
        <taxon>Candidatus Promineifilales</taxon>
        <taxon>Candidatus Promineifilaceae</taxon>
        <taxon>Candidatus Promineifilum</taxon>
    </lineage>
</organism>
<proteinExistence type="predicted"/>
<evidence type="ECO:0000256" key="2">
    <source>
        <dbReference type="SAM" id="SignalP"/>
    </source>
</evidence>
<dbReference type="RefSeq" id="WP_197699953.1">
    <property type="nucleotide sequence ID" value="NZ_LN890656.1"/>
</dbReference>
<dbReference type="KEGG" id="pbf:CFX0092_B0613"/>
<feature type="region of interest" description="Disordered" evidence="1">
    <location>
        <begin position="37"/>
        <end position="92"/>
    </location>
</feature>
<feature type="compositionally biased region" description="Pro residues" evidence="1">
    <location>
        <begin position="68"/>
        <end position="86"/>
    </location>
</feature>
<evidence type="ECO:0000256" key="1">
    <source>
        <dbReference type="SAM" id="MobiDB-lite"/>
    </source>
</evidence>